<evidence type="ECO:0000256" key="5">
    <source>
        <dbReference type="SAM" id="Phobius"/>
    </source>
</evidence>
<feature type="transmembrane region" description="Helical" evidence="5">
    <location>
        <begin position="90"/>
        <end position="106"/>
    </location>
</feature>
<protein>
    <recommendedName>
        <fullName evidence="6">TMEM205-like domain-containing protein</fullName>
    </recommendedName>
</protein>
<dbReference type="Proteomes" id="UP000006701">
    <property type="component" value="Unassembled WGS sequence"/>
</dbReference>
<keyword evidence="3 5" id="KW-1133">Transmembrane helix</keyword>
<dbReference type="PANTHER" id="PTHR23241">
    <property type="entry name" value="LATE EMBRYOGENESIS ABUNDANT PLANTS LEA-RELATED"/>
    <property type="match status" value="1"/>
</dbReference>
<dbReference type="OrthoDB" id="1641132at2759"/>
<feature type="transmembrane region" description="Helical" evidence="5">
    <location>
        <begin position="12"/>
        <end position="32"/>
    </location>
</feature>
<reference evidence="7 8" key="1">
    <citation type="journal article" date="2008" name="PLoS Genet.">
        <title>Genomic islands in the pathogenic filamentous fungus Aspergillus fumigatus.</title>
        <authorList>
            <person name="Fedorova N.D."/>
            <person name="Khaldi N."/>
            <person name="Joardar V.S."/>
            <person name="Maiti R."/>
            <person name="Amedeo P."/>
            <person name="Anderson M.J."/>
            <person name="Crabtree J."/>
            <person name="Silva J.C."/>
            <person name="Badger J.H."/>
            <person name="Albarraq A."/>
            <person name="Angiuoli S."/>
            <person name="Bussey H."/>
            <person name="Bowyer P."/>
            <person name="Cotty P.J."/>
            <person name="Dyer P.S."/>
            <person name="Egan A."/>
            <person name="Galens K."/>
            <person name="Fraser-Liggett C.M."/>
            <person name="Haas B.J."/>
            <person name="Inman J.M."/>
            <person name="Kent R."/>
            <person name="Lemieux S."/>
            <person name="Malavazi I."/>
            <person name="Orvis J."/>
            <person name="Roemer T."/>
            <person name="Ronning C.M."/>
            <person name="Sundaram J.P."/>
            <person name="Sutton G."/>
            <person name="Turner G."/>
            <person name="Venter J.C."/>
            <person name="White O.R."/>
            <person name="Whitty B.R."/>
            <person name="Youngman P."/>
            <person name="Wolfe K.H."/>
            <person name="Goldman G.H."/>
            <person name="Wortman J.R."/>
            <person name="Jiang B."/>
            <person name="Denning D.W."/>
            <person name="Nierman W.C."/>
        </authorList>
    </citation>
    <scope>NUCLEOTIDE SEQUENCE [LARGE SCALE GENOMIC DNA]</scope>
    <source>
        <strain evidence="8">ATCC 1007 / CBS 513.65 / DSM 816 / NCTC 3887 / NRRL 1</strain>
    </source>
</reference>
<dbReference type="KEGG" id="act:ACLA_002510"/>
<feature type="domain" description="TMEM205-like" evidence="6">
    <location>
        <begin position="17"/>
        <end position="115"/>
    </location>
</feature>
<dbReference type="InterPro" id="IPR053009">
    <property type="entry name" value="Xanthocillin_Biosynth-Assoc"/>
</dbReference>
<proteinExistence type="predicted"/>
<evidence type="ECO:0000259" key="6">
    <source>
        <dbReference type="Pfam" id="PF13664"/>
    </source>
</evidence>
<keyword evidence="2 5" id="KW-0812">Transmembrane</keyword>
<keyword evidence="8" id="KW-1185">Reference proteome</keyword>
<evidence type="ECO:0000256" key="1">
    <source>
        <dbReference type="ARBA" id="ARBA00004370"/>
    </source>
</evidence>
<dbReference type="PANTHER" id="PTHR23241:SF102">
    <property type="entry name" value="LD23009P"/>
    <property type="match status" value="1"/>
</dbReference>
<feature type="transmembrane region" description="Helical" evidence="5">
    <location>
        <begin position="53"/>
        <end position="70"/>
    </location>
</feature>
<dbReference type="eggNOG" id="ENOG502S3VC">
    <property type="taxonomic scope" value="Eukaryota"/>
</dbReference>
<sequence length="176" mass="19573">MQSILDAVSDPLPYHLLSFGALLGTEIFQTFVNTKVCYKALPMREFLALQKRLFPAYFQSQVGLLVLTAVTRPPHSLLSFSKHGWDTVPLFVVAVTGALNWFVFGPRTTTTAFIRRALHESAMNEDSANPPDQAKIQQANKAFTRNHVMSIHLNAMSLVATVWYAFSLTSSLTKGL</sequence>
<dbReference type="HOGENOM" id="CLU_094297_2_1_1"/>
<gene>
    <name evidence="7" type="ORF">ACLA_002510</name>
</gene>
<evidence type="ECO:0000256" key="3">
    <source>
        <dbReference type="ARBA" id="ARBA00022989"/>
    </source>
</evidence>
<comment type="subcellular location">
    <subcellularLocation>
        <location evidence="1">Membrane</location>
    </subcellularLocation>
</comment>
<dbReference type="AlphaFoldDB" id="A1C572"/>
<name>A1C572_ASPCL</name>
<dbReference type="RefSeq" id="XP_001276266.1">
    <property type="nucleotide sequence ID" value="XM_001276265.1"/>
</dbReference>
<dbReference type="OMA" id="CYQALPM"/>
<keyword evidence="4 5" id="KW-0472">Membrane</keyword>
<evidence type="ECO:0000256" key="2">
    <source>
        <dbReference type="ARBA" id="ARBA00022692"/>
    </source>
</evidence>
<evidence type="ECO:0000313" key="7">
    <source>
        <dbReference type="EMBL" id="EAW14840.1"/>
    </source>
</evidence>
<dbReference type="InterPro" id="IPR025423">
    <property type="entry name" value="TMEM205-like"/>
</dbReference>
<dbReference type="VEuPathDB" id="FungiDB:ACLA_002510"/>
<feature type="transmembrane region" description="Helical" evidence="5">
    <location>
        <begin position="148"/>
        <end position="166"/>
    </location>
</feature>
<evidence type="ECO:0000256" key="4">
    <source>
        <dbReference type="ARBA" id="ARBA00023136"/>
    </source>
</evidence>
<evidence type="ECO:0000313" key="8">
    <source>
        <dbReference type="Proteomes" id="UP000006701"/>
    </source>
</evidence>
<dbReference type="GO" id="GO:0016020">
    <property type="term" value="C:membrane"/>
    <property type="evidence" value="ECO:0007669"/>
    <property type="project" value="UniProtKB-SubCell"/>
</dbReference>
<dbReference type="GeneID" id="4708600"/>
<dbReference type="Pfam" id="PF13664">
    <property type="entry name" value="DUF4149"/>
    <property type="match status" value="1"/>
</dbReference>
<accession>A1C572</accession>
<dbReference type="STRING" id="344612.A1C572"/>
<organism evidence="7 8">
    <name type="scientific">Aspergillus clavatus (strain ATCC 1007 / CBS 513.65 / DSM 816 / NCTC 3887 / NRRL 1 / QM 1276 / 107)</name>
    <dbReference type="NCBI Taxonomy" id="344612"/>
    <lineage>
        <taxon>Eukaryota</taxon>
        <taxon>Fungi</taxon>
        <taxon>Dikarya</taxon>
        <taxon>Ascomycota</taxon>
        <taxon>Pezizomycotina</taxon>
        <taxon>Eurotiomycetes</taxon>
        <taxon>Eurotiomycetidae</taxon>
        <taxon>Eurotiales</taxon>
        <taxon>Aspergillaceae</taxon>
        <taxon>Aspergillus</taxon>
        <taxon>Aspergillus subgen. Fumigati</taxon>
    </lineage>
</organism>
<dbReference type="EMBL" id="DS027004">
    <property type="protein sequence ID" value="EAW14840.1"/>
    <property type="molecule type" value="Genomic_DNA"/>
</dbReference>